<reference evidence="6 7" key="1">
    <citation type="submission" date="2018-06" db="EMBL/GenBank/DDBJ databases">
        <authorList>
            <consortium name="Pathogen Informatics"/>
            <person name="Doyle S."/>
        </authorList>
    </citation>
    <scope>NUCLEOTIDE SEQUENCE [LARGE SCALE GENOMIC DNA]</scope>
    <source>
        <strain evidence="6 7">NCTC10571</strain>
    </source>
</reference>
<name>A0A378NZV1_9FIRM</name>
<keyword evidence="4" id="KW-0411">Iron-sulfur</keyword>
<dbReference type="InterPro" id="IPR006638">
    <property type="entry name" value="Elp3/MiaA/NifB-like_rSAM"/>
</dbReference>
<dbReference type="InterPro" id="IPR007197">
    <property type="entry name" value="rSAM"/>
</dbReference>
<keyword evidence="2" id="KW-0479">Metal-binding</keyword>
<feature type="domain" description="Radical SAM core" evidence="5">
    <location>
        <begin position="64"/>
        <end position="300"/>
    </location>
</feature>
<keyword evidence="6" id="KW-0560">Oxidoreductase</keyword>
<evidence type="ECO:0000256" key="1">
    <source>
        <dbReference type="ARBA" id="ARBA00022691"/>
    </source>
</evidence>
<dbReference type="SFLD" id="SFLDG01065">
    <property type="entry name" value="anaerobic_coproporphyrinogen-I"/>
    <property type="match status" value="1"/>
</dbReference>
<dbReference type="GO" id="GO:0046872">
    <property type="term" value="F:metal ion binding"/>
    <property type="evidence" value="ECO:0007669"/>
    <property type="project" value="UniProtKB-KW"/>
</dbReference>
<dbReference type="InterPro" id="IPR013785">
    <property type="entry name" value="Aldolase_TIM"/>
</dbReference>
<evidence type="ECO:0000313" key="7">
    <source>
        <dbReference type="Proteomes" id="UP000255234"/>
    </source>
</evidence>
<dbReference type="GO" id="GO:0051539">
    <property type="term" value="F:4 iron, 4 sulfur cluster binding"/>
    <property type="evidence" value="ECO:0007669"/>
    <property type="project" value="TreeGrafter"/>
</dbReference>
<dbReference type="Proteomes" id="UP000255234">
    <property type="component" value="Unassembled WGS sequence"/>
</dbReference>
<gene>
    <name evidence="6" type="primary">hemN_1</name>
    <name evidence="6" type="ORF">NCTC10571_01684</name>
</gene>
<dbReference type="GO" id="GO:0051989">
    <property type="term" value="F:coproporphyrinogen dehydrogenase activity"/>
    <property type="evidence" value="ECO:0007669"/>
    <property type="project" value="UniProtKB-EC"/>
</dbReference>
<dbReference type="PROSITE" id="PS51918">
    <property type="entry name" value="RADICAL_SAM"/>
    <property type="match status" value="1"/>
</dbReference>
<dbReference type="SMART" id="SM00729">
    <property type="entry name" value="Elp3"/>
    <property type="match status" value="1"/>
</dbReference>
<dbReference type="GO" id="GO:0006779">
    <property type="term" value="P:porphyrin-containing compound biosynthetic process"/>
    <property type="evidence" value="ECO:0007669"/>
    <property type="project" value="TreeGrafter"/>
</dbReference>
<keyword evidence="3" id="KW-0408">Iron</keyword>
<dbReference type="GO" id="GO:0005737">
    <property type="term" value="C:cytoplasm"/>
    <property type="evidence" value="ECO:0007669"/>
    <property type="project" value="TreeGrafter"/>
</dbReference>
<dbReference type="Pfam" id="PF04055">
    <property type="entry name" value="Radical_SAM"/>
    <property type="match status" value="1"/>
</dbReference>
<evidence type="ECO:0000259" key="5">
    <source>
        <dbReference type="PROSITE" id="PS51918"/>
    </source>
</evidence>
<dbReference type="PANTHER" id="PTHR13932:SF9">
    <property type="entry name" value="COPROPORPHYRINOGEN III OXIDASE"/>
    <property type="match status" value="1"/>
</dbReference>
<dbReference type="NCBIfam" id="TIGR04107">
    <property type="entry name" value="rSAM_HutW"/>
    <property type="match status" value="1"/>
</dbReference>
<dbReference type="EMBL" id="UGPP01000001">
    <property type="protein sequence ID" value="STY71528.1"/>
    <property type="molecule type" value="Genomic_DNA"/>
</dbReference>
<dbReference type="InterPro" id="IPR034505">
    <property type="entry name" value="Coproporphyrinogen-III_oxidase"/>
</dbReference>
<organism evidence="6 7">
    <name type="scientific">Megamonas hypermegale</name>
    <dbReference type="NCBI Taxonomy" id="158847"/>
    <lineage>
        <taxon>Bacteria</taxon>
        <taxon>Bacillati</taxon>
        <taxon>Bacillota</taxon>
        <taxon>Negativicutes</taxon>
        <taxon>Selenomonadales</taxon>
        <taxon>Selenomonadaceae</taxon>
        <taxon>Megamonas</taxon>
    </lineage>
</organism>
<evidence type="ECO:0000256" key="4">
    <source>
        <dbReference type="ARBA" id="ARBA00023014"/>
    </source>
</evidence>
<dbReference type="PANTHER" id="PTHR13932">
    <property type="entry name" value="COPROPORPHYRINIGEN III OXIDASE"/>
    <property type="match status" value="1"/>
</dbReference>
<protein>
    <submittedName>
        <fullName evidence="6">Oxygen-independent coproporphyrinogen-III oxidase</fullName>
        <ecNumber evidence="6">1.3.98.3</ecNumber>
    </submittedName>
</protein>
<dbReference type="SUPFAM" id="SSF102114">
    <property type="entry name" value="Radical SAM enzymes"/>
    <property type="match status" value="1"/>
</dbReference>
<dbReference type="SFLD" id="SFLDF00311">
    <property type="entry name" value="heme_degradation_proteins_(Hut"/>
    <property type="match status" value="1"/>
</dbReference>
<keyword evidence="1" id="KW-0949">S-adenosyl-L-methionine</keyword>
<dbReference type="AlphaFoldDB" id="A0A378NZV1"/>
<sequence length="467" mass="53158">MSKIREILDNLSTEQYKMMIGEKSCQPLTETFSKKRVVHPGANGQMVPPVKQQEIWLEYMQRKGDKSKKKAVYIHIPFCSQICLYCGFFQNYSNEERETMYVDRLIKQLLMAKEYRYVQDSVINAVFFGGGTPSTLSPYNADRLLKTMNEVLPLANDCEITMEARVHDLVDEKLQVWFKHGVNRISVGVQSFDTAIRQSMGRKDDKETVIENLKRAASYNQAVLIIDLIYGLPAQSVDNFVNDLKIADSLPIDGMDLYQLNVFEQSALKKAIDNGKIPPAATTKQQAKYLEAAISYLDELAYKRLSVCHWAKTNRERSMYNTLAKSGADVIPFGSGAGGFVGDISMFLNRDLQRYMNAIDEGKWPLMVLTKEAEGKVLFKDIQAQTENCMVNIQKLAQVYSEELLQLEEVLNIWVEYGLFEKCGHTYKMTVAGQFWQNNITQTIIELTQQLLMGKKSFEVQPIAAQG</sequence>
<proteinExistence type="predicted"/>
<evidence type="ECO:0000313" key="6">
    <source>
        <dbReference type="EMBL" id="STY71528.1"/>
    </source>
</evidence>
<accession>A0A378NZV1</accession>
<dbReference type="CDD" id="cd01335">
    <property type="entry name" value="Radical_SAM"/>
    <property type="match status" value="1"/>
</dbReference>
<dbReference type="RefSeq" id="WP_115151844.1">
    <property type="nucleotide sequence ID" value="NZ_UGPP01000001.1"/>
</dbReference>
<evidence type="ECO:0000256" key="3">
    <source>
        <dbReference type="ARBA" id="ARBA00023004"/>
    </source>
</evidence>
<dbReference type="Gene3D" id="3.20.20.70">
    <property type="entry name" value="Aldolase class I"/>
    <property type="match status" value="1"/>
</dbReference>
<evidence type="ECO:0000256" key="2">
    <source>
        <dbReference type="ARBA" id="ARBA00022723"/>
    </source>
</evidence>
<dbReference type="InterPro" id="IPR058240">
    <property type="entry name" value="rSAM_sf"/>
</dbReference>
<dbReference type="InterPro" id="IPR026332">
    <property type="entry name" value="HutW"/>
</dbReference>
<dbReference type="EC" id="1.3.98.3" evidence="6"/>
<dbReference type="SFLD" id="SFLDS00029">
    <property type="entry name" value="Radical_SAM"/>
    <property type="match status" value="1"/>
</dbReference>